<dbReference type="Proteomes" id="UP000190367">
    <property type="component" value="Unassembled WGS sequence"/>
</dbReference>
<dbReference type="EMBL" id="FUWZ01000002">
    <property type="protein sequence ID" value="SKA03986.1"/>
    <property type="molecule type" value="Genomic_DNA"/>
</dbReference>
<name>A0A1T4QK01_9BACT</name>
<sequence>MPEGYVAALTSDNQRQPQDRLHFVENGHSPADNRRIDDEMVLVDQPCRDERSNERYAPENDQVFPLLPLQRVHLFDKITCRQHGIGPVHPVQGVRKYYLAGIPDMPGKYGLRIGGVSRHPFPVADKALFGHFPAEQHVVCGSYQSGMVSLKGRVPGPCFSIIPHHPAAAPIDSSSKTVNRQLHL</sequence>
<dbReference type="AlphaFoldDB" id="A0A1T4QK01"/>
<dbReference type="STRING" id="634771.SAMN04488128_102414"/>
<gene>
    <name evidence="1" type="ORF">SAMN04488128_102414</name>
</gene>
<evidence type="ECO:0000313" key="2">
    <source>
        <dbReference type="Proteomes" id="UP000190367"/>
    </source>
</evidence>
<reference evidence="2" key="1">
    <citation type="submission" date="2017-02" db="EMBL/GenBank/DDBJ databases">
        <authorList>
            <person name="Varghese N."/>
            <person name="Submissions S."/>
        </authorList>
    </citation>
    <scope>NUCLEOTIDE SEQUENCE [LARGE SCALE GENOMIC DNA]</scope>
    <source>
        <strain evidence="2">DSM 22224</strain>
    </source>
</reference>
<keyword evidence="2" id="KW-1185">Reference proteome</keyword>
<proteinExistence type="predicted"/>
<accession>A0A1T4QK01</accession>
<protein>
    <submittedName>
        <fullName evidence="1">Uncharacterized protein</fullName>
    </submittedName>
</protein>
<organism evidence="1 2">
    <name type="scientific">Chitinophaga eiseniae</name>
    <dbReference type="NCBI Taxonomy" id="634771"/>
    <lineage>
        <taxon>Bacteria</taxon>
        <taxon>Pseudomonadati</taxon>
        <taxon>Bacteroidota</taxon>
        <taxon>Chitinophagia</taxon>
        <taxon>Chitinophagales</taxon>
        <taxon>Chitinophagaceae</taxon>
        <taxon>Chitinophaga</taxon>
    </lineage>
</organism>
<evidence type="ECO:0000313" key="1">
    <source>
        <dbReference type="EMBL" id="SKA03986.1"/>
    </source>
</evidence>